<keyword evidence="3" id="KW-1185">Reference proteome</keyword>
<dbReference type="Proteomes" id="UP000025171">
    <property type="component" value="Unassembled WGS sequence"/>
</dbReference>
<keyword evidence="2" id="KW-0223">Dioxygenase</keyword>
<dbReference type="Gene3D" id="3.10.180.10">
    <property type="entry name" value="2,3-Dihydroxybiphenyl 1,2-Dioxygenase, domain 1"/>
    <property type="match status" value="1"/>
</dbReference>
<comment type="caution">
    <text evidence="2">The sequence shown here is derived from an EMBL/GenBank/DDBJ whole genome shotgun (WGS) entry which is preliminary data.</text>
</comment>
<dbReference type="Pfam" id="PF00903">
    <property type="entry name" value="Glyoxalase"/>
    <property type="match status" value="1"/>
</dbReference>
<reference evidence="2 3" key="1">
    <citation type="journal article" date="2014" name="Antonie Van Leeuwenhoek">
        <title>Hyphomonas beringensis sp. nov. and Hyphomonas chukchiensis sp. nov., isolated from surface seawater of the Bering Sea and Chukchi Sea.</title>
        <authorList>
            <person name="Li C."/>
            <person name="Lai Q."/>
            <person name="Li G."/>
            <person name="Dong C."/>
            <person name="Wang J."/>
            <person name="Liao Y."/>
            <person name="Shao Z."/>
        </authorList>
    </citation>
    <scope>NUCLEOTIDE SEQUENCE [LARGE SCALE GENOMIC DNA]</scope>
    <source>
        <strain evidence="2 3">MHS-2</strain>
    </source>
</reference>
<dbReference type="PROSITE" id="PS51819">
    <property type="entry name" value="VOC"/>
    <property type="match status" value="1"/>
</dbReference>
<dbReference type="SUPFAM" id="SSF54593">
    <property type="entry name" value="Glyoxalase/Bleomycin resistance protein/Dihydroxybiphenyl dioxygenase"/>
    <property type="match status" value="1"/>
</dbReference>
<dbReference type="InterPro" id="IPR004360">
    <property type="entry name" value="Glyas_Fos-R_dOase_dom"/>
</dbReference>
<keyword evidence="2" id="KW-0560">Oxidoreductase</keyword>
<evidence type="ECO:0000313" key="2">
    <source>
        <dbReference type="EMBL" id="KCZ92174.1"/>
    </source>
</evidence>
<dbReference type="PATRIC" id="fig|1280950.3.peg.1817"/>
<dbReference type="AlphaFoldDB" id="A0A059FNF2"/>
<gene>
    <name evidence="2" type="ORF">HJO_09069</name>
</gene>
<proteinExistence type="predicted"/>
<dbReference type="InterPro" id="IPR037523">
    <property type="entry name" value="VOC_core"/>
</dbReference>
<dbReference type="InterPro" id="IPR029068">
    <property type="entry name" value="Glyas_Bleomycin-R_OHBP_Dase"/>
</dbReference>
<evidence type="ECO:0000313" key="3">
    <source>
        <dbReference type="Proteomes" id="UP000025171"/>
    </source>
</evidence>
<name>A0A059FNF2_9PROT</name>
<organism evidence="2 3">
    <name type="scientific">Hyphomonas johnsonii MHS-2</name>
    <dbReference type="NCBI Taxonomy" id="1280950"/>
    <lineage>
        <taxon>Bacteria</taxon>
        <taxon>Pseudomonadati</taxon>
        <taxon>Pseudomonadota</taxon>
        <taxon>Alphaproteobacteria</taxon>
        <taxon>Hyphomonadales</taxon>
        <taxon>Hyphomonadaceae</taxon>
        <taxon>Hyphomonas</taxon>
    </lineage>
</organism>
<dbReference type="RefSeq" id="WP_206741834.1">
    <property type="nucleotide sequence ID" value="NZ_ARYK01000004.1"/>
</dbReference>
<feature type="domain" description="VOC" evidence="1">
    <location>
        <begin position="1"/>
        <end position="47"/>
    </location>
</feature>
<dbReference type="EMBL" id="ARYK01000004">
    <property type="protein sequence ID" value="KCZ92174.1"/>
    <property type="molecule type" value="Genomic_DNA"/>
</dbReference>
<accession>A0A059FNF2</accession>
<dbReference type="GO" id="GO:0051213">
    <property type="term" value="F:dioxygenase activity"/>
    <property type="evidence" value="ECO:0007669"/>
    <property type="project" value="UniProtKB-KW"/>
</dbReference>
<sequence>MDDLDATVAAVRATGAKVVYRPVREAWELRRFDFRDPAGNRVNGVDN</sequence>
<protein>
    <submittedName>
        <fullName evidence="2">Glyoxalase/bleomycin resistance protein/dioxygenase</fullName>
    </submittedName>
</protein>
<evidence type="ECO:0000259" key="1">
    <source>
        <dbReference type="PROSITE" id="PS51819"/>
    </source>
</evidence>
<dbReference type="STRING" id="1280950.HJO_09069"/>